<accession>A0A1M7HTD9</accession>
<sequence>MKAITTKSAVTKVLLSGLAALLMAGMLTGCNTFAGMGKDVEKGGEAVQDAANS</sequence>
<evidence type="ECO:0000256" key="6">
    <source>
        <dbReference type="ARBA" id="ARBA00023288"/>
    </source>
</evidence>
<dbReference type="Proteomes" id="UP000190911">
    <property type="component" value="Chromosome I"/>
</dbReference>
<keyword evidence="9" id="KW-1185">Reference proteome</keyword>
<dbReference type="Pfam" id="PF08085">
    <property type="entry name" value="Entericidin"/>
    <property type="match status" value="1"/>
</dbReference>
<dbReference type="PROSITE" id="PS51257">
    <property type="entry name" value="PROKAR_LIPOPROTEIN"/>
    <property type="match status" value="1"/>
</dbReference>
<dbReference type="InParanoid" id="A0A1M7HTD9"/>
<dbReference type="InterPro" id="IPR012556">
    <property type="entry name" value="Entericidin"/>
</dbReference>
<keyword evidence="3 7" id="KW-0732">Signal</keyword>
<keyword evidence="4" id="KW-0472">Membrane</keyword>
<evidence type="ECO:0000256" key="5">
    <source>
        <dbReference type="ARBA" id="ARBA00023139"/>
    </source>
</evidence>
<keyword evidence="2" id="KW-1003">Cell membrane</keyword>
<evidence type="ECO:0000256" key="4">
    <source>
        <dbReference type="ARBA" id="ARBA00023136"/>
    </source>
</evidence>
<evidence type="ECO:0000256" key="2">
    <source>
        <dbReference type="ARBA" id="ARBA00022475"/>
    </source>
</evidence>
<feature type="chain" id="PRO_5012297099" evidence="7">
    <location>
        <begin position="35"/>
        <end position="53"/>
    </location>
</feature>
<evidence type="ECO:0000313" key="8">
    <source>
        <dbReference type="EMBL" id="SHM31387.1"/>
    </source>
</evidence>
<comment type="similarity">
    <text evidence="1">Belongs to the EcnA/EcnB lipoprotein family.</text>
</comment>
<dbReference type="GO" id="GO:0016020">
    <property type="term" value="C:membrane"/>
    <property type="evidence" value="ECO:0007669"/>
    <property type="project" value="InterPro"/>
</dbReference>
<dbReference type="EMBL" id="LT670847">
    <property type="protein sequence ID" value="SHM31387.1"/>
    <property type="molecule type" value="Genomic_DNA"/>
</dbReference>
<dbReference type="RefSeq" id="WP_079553788.1">
    <property type="nucleotide sequence ID" value="NZ_LT670847.1"/>
</dbReference>
<protein>
    <submittedName>
        <fullName evidence="8">Entericidin EcnA/B family protein</fullName>
    </submittedName>
</protein>
<dbReference type="GO" id="GO:0009636">
    <property type="term" value="P:response to toxic substance"/>
    <property type="evidence" value="ECO:0007669"/>
    <property type="project" value="InterPro"/>
</dbReference>
<organism evidence="8 9">
    <name type="scientific">Vreelandella subglaciescola</name>
    <dbReference type="NCBI Taxonomy" id="29571"/>
    <lineage>
        <taxon>Bacteria</taxon>
        <taxon>Pseudomonadati</taxon>
        <taxon>Pseudomonadota</taxon>
        <taxon>Gammaproteobacteria</taxon>
        <taxon>Oceanospirillales</taxon>
        <taxon>Halomonadaceae</taxon>
        <taxon>Vreelandella</taxon>
    </lineage>
</organism>
<evidence type="ECO:0000256" key="7">
    <source>
        <dbReference type="SAM" id="SignalP"/>
    </source>
</evidence>
<name>A0A1M7HTD9_9GAMM</name>
<keyword evidence="6" id="KW-0449">Lipoprotein</keyword>
<evidence type="ECO:0000256" key="1">
    <source>
        <dbReference type="ARBA" id="ARBA00010296"/>
    </source>
</evidence>
<keyword evidence="5" id="KW-0564">Palmitate</keyword>
<evidence type="ECO:0000313" key="9">
    <source>
        <dbReference type="Proteomes" id="UP000190911"/>
    </source>
</evidence>
<dbReference type="AlphaFoldDB" id="A0A1M7HTD9"/>
<reference evidence="8 9" key="1">
    <citation type="submission" date="2016-11" db="EMBL/GenBank/DDBJ databases">
        <authorList>
            <person name="Jaros S."/>
            <person name="Januszkiewicz K."/>
            <person name="Wedrychowicz H."/>
        </authorList>
    </citation>
    <scope>NUCLEOTIDE SEQUENCE [LARGE SCALE GENOMIC DNA]</scope>
    <source>
        <strain evidence="8 9">ACAM 12</strain>
    </source>
</reference>
<proteinExistence type="inferred from homology"/>
<feature type="signal peptide" evidence="7">
    <location>
        <begin position="1"/>
        <end position="34"/>
    </location>
</feature>
<evidence type="ECO:0000256" key="3">
    <source>
        <dbReference type="ARBA" id="ARBA00022729"/>
    </source>
</evidence>
<gene>
    <name evidence="8" type="ORF">SAMN05878437_2314</name>
</gene>